<dbReference type="AlphaFoldDB" id="A0A2K1L489"/>
<gene>
    <name evidence="4" type="ORF">PHYPA_003637</name>
</gene>
<dbReference type="EMBL" id="ABEU02000002">
    <property type="protein sequence ID" value="PNR60844.1"/>
    <property type="molecule type" value="Genomic_DNA"/>
</dbReference>
<reference evidence="5" key="3">
    <citation type="submission" date="2020-12" db="UniProtKB">
        <authorList>
            <consortium name="EnsemblPlants"/>
        </authorList>
    </citation>
    <scope>IDENTIFICATION</scope>
</reference>
<protein>
    <recommendedName>
        <fullName evidence="3">Reverse transcriptase domain-containing protein</fullName>
    </recommendedName>
</protein>
<dbReference type="EnsemblPlants" id="Pp3c2_34600V3.1">
    <property type="protein sequence ID" value="Pp3c2_34600V3.1"/>
    <property type="gene ID" value="Pp3c2_34600"/>
</dbReference>
<accession>A0A2K1L489</accession>
<feature type="region of interest" description="Disordered" evidence="1">
    <location>
        <begin position="1"/>
        <end position="20"/>
    </location>
</feature>
<evidence type="ECO:0000256" key="1">
    <source>
        <dbReference type="SAM" id="MobiDB-lite"/>
    </source>
</evidence>
<proteinExistence type="predicted"/>
<dbReference type="STRING" id="3218.A0A2K1L489"/>
<keyword evidence="6" id="KW-1185">Reference proteome</keyword>
<name>A0A2K1L489_PHYPA</name>
<keyword evidence="2" id="KW-1133">Transmembrane helix</keyword>
<feature type="domain" description="Reverse transcriptase" evidence="3">
    <location>
        <begin position="138"/>
        <end position="229"/>
    </location>
</feature>
<dbReference type="Gramene" id="Pp3c2_34600V3.1">
    <property type="protein sequence ID" value="Pp3c2_34600V3.1"/>
    <property type="gene ID" value="Pp3c2_34600"/>
</dbReference>
<organism evidence="4">
    <name type="scientific">Physcomitrium patens</name>
    <name type="common">Spreading-leaved earth moss</name>
    <name type="synonym">Physcomitrella patens</name>
    <dbReference type="NCBI Taxonomy" id="3218"/>
    <lineage>
        <taxon>Eukaryota</taxon>
        <taxon>Viridiplantae</taxon>
        <taxon>Streptophyta</taxon>
        <taxon>Embryophyta</taxon>
        <taxon>Bryophyta</taxon>
        <taxon>Bryophytina</taxon>
        <taxon>Bryopsida</taxon>
        <taxon>Funariidae</taxon>
        <taxon>Funariales</taxon>
        <taxon>Funariaceae</taxon>
        <taxon>Physcomitrium</taxon>
    </lineage>
</organism>
<evidence type="ECO:0000259" key="3">
    <source>
        <dbReference type="Pfam" id="PF00078"/>
    </source>
</evidence>
<dbReference type="Proteomes" id="UP000006727">
    <property type="component" value="Chromosome 2"/>
</dbReference>
<reference evidence="4 6" key="2">
    <citation type="journal article" date="2018" name="Plant J.">
        <title>The Physcomitrella patens chromosome-scale assembly reveals moss genome structure and evolution.</title>
        <authorList>
            <person name="Lang D."/>
            <person name="Ullrich K.K."/>
            <person name="Murat F."/>
            <person name="Fuchs J."/>
            <person name="Jenkins J."/>
            <person name="Haas F.B."/>
            <person name="Piednoel M."/>
            <person name="Gundlach H."/>
            <person name="Van Bel M."/>
            <person name="Meyberg R."/>
            <person name="Vives C."/>
            <person name="Morata J."/>
            <person name="Symeonidi A."/>
            <person name="Hiss M."/>
            <person name="Muchero W."/>
            <person name="Kamisugi Y."/>
            <person name="Saleh O."/>
            <person name="Blanc G."/>
            <person name="Decker E.L."/>
            <person name="van Gessel N."/>
            <person name="Grimwood J."/>
            <person name="Hayes R.D."/>
            <person name="Graham S.W."/>
            <person name="Gunter L.E."/>
            <person name="McDaniel S.F."/>
            <person name="Hoernstein S.N.W."/>
            <person name="Larsson A."/>
            <person name="Li F.W."/>
            <person name="Perroud P.F."/>
            <person name="Phillips J."/>
            <person name="Ranjan P."/>
            <person name="Rokshar D.S."/>
            <person name="Rothfels C.J."/>
            <person name="Schneider L."/>
            <person name="Shu S."/>
            <person name="Stevenson D.W."/>
            <person name="Thummler F."/>
            <person name="Tillich M."/>
            <person name="Villarreal Aguilar J.C."/>
            <person name="Widiez T."/>
            <person name="Wong G.K."/>
            <person name="Wymore A."/>
            <person name="Zhang Y."/>
            <person name="Zimmer A.D."/>
            <person name="Quatrano R.S."/>
            <person name="Mayer K.F.X."/>
            <person name="Goodstein D."/>
            <person name="Casacuberta J.M."/>
            <person name="Vandepoele K."/>
            <person name="Reski R."/>
            <person name="Cuming A.C."/>
            <person name="Tuskan G.A."/>
            <person name="Maumus F."/>
            <person name="Salse J."/>
            <person name="Schmutz J."/>
            <person name="Rensing S.A."/>
        </authorList>
    </citation>
    <scope>NUCLEOTIDE SEQUENCE [LARGE SCALE GENOMIC DNA]</scope>
    <source>
        <strain evidence="5 6">cv. Gransden 2004</strain>
    </source>
</reference>
<feature type="transmembrane region" description="Helical" evidence="2">
    <location>
        <begin position="211"/>
        <end position="232"/>
    </location>
</feature>
<dbReference type="PANTHER" id="PTHR31635:SF196">
    <property type="entry name" value="REVERSE TRANSCRIPTASE DOMAIN-CONTAINING PROTEIN-RELATED"/>
    <property type="match status" value="1"/>
</dbReference>
<evidence type="ECO:0000313" key="6">
    <source>
        <dbReference type="Proteomes" id="UP000006727"/>
    </source>
</evidence>
<dbReference type="PANTHER" id="PTHR31635">
    <property type="entry name" value="REVERSE TRANSCRIPTASE DOMAIN-CONTAINING PROTEIN-RELATED"/>
    <property type="match status" value="1"/>
</dbReference>
<dbReference type="InterPro" id="IPR000477">
    <property type="entry name" value="RT_dom"/>
</dbReference>
<evidence type="ECO:0000313" key="5">
    <source>
        <dbReference type="EnsemblPlants" id="Pp3c2_34600V3.1"/>
    </source>
</evidence>
<dbReference type="Pfam" id="PF00078">
    <property type="entry name" value="RVT_1"/>
    <property type="match status" value="1"/>
</dbReference>
<reference evidence="4 6" key="1">
    <citation type="journal article" date="2008" name="Science">
        <title>The Physcomitrella genome reveals evolutionary insights into the conquest of land by plants.</title>
        <authorList>
            <person name="Rensing S."/>
            <person name="Lang D."/>
            <person name="Zimmer A."/>
            <person name="Terry A."/>
            <person name="Salamov A."/>
            <person name="Shapiro H."/>
            <person name="Nishiyama T."/>
            <person name="Perroud P.-F."/>
            <person name="Lindquist E."/>
            <person name="Kamisugi Y."/>
            <person name="Tanahashi T."/>
            <person name="Sakakibara K."/>
            <person name="Fujita T."/>
            <person name="Oishi K."/>
            <person name="Shin-I T."/>
            <person name="Kuroki Y."/>
            <person name="Toyoda A."/>
            <person name="Suzuki Y."/>
            <person name="Hashimoto A."/>
            <person name="Yamaguchi K."/>
            <person name="Sugano A."/>
            <person name="Kohara Y."/>
            <person name="Fujiyama A."/>
            <person name="Anterola A."/>
            <person name="Aoki S."/>
            <person name="Ashton N."/>
            <person name="Barbazuk W.B."/>
            <person name="Barker E."/>
            <person name="Bennetzen J."/>
            <person name="Bezanilla M."/>
            <person name="Blankenship R."/>
            <person name="Cho S.H."/>
            <person name="Dutcher S."/>
            <person name="Estelle M."/>
            <person name="Fawcett J.A."/>
            <person name="Gundlach H."/>
            <person name="Hanada K."/>
            <person name="Heyl A."/>
            <person name="Hicks K.A."/>
            <person name="Hugh J."/>
            <person name="Lohr M."/>
            <person name="Mayer K."/>
            <person name="Melkozernov A."/>
            <person name="Murata T."/>
            <person name="Nelson D."/>
            <person name="Pils B."/>
            <person name="Prigge M."/>
            <person name="Reiss B."/>
            <person name="Renner T."/>
            <person name="Rombauts S."/>
            <person name="Rushton P."/>
            <person name="Sanderfoot A."/>
            <person name="Schween G."/>
            <person name="Shiu S.-H."/>
            <person name="Stueber K."/>
            <person name="Theodoulou F.L."/>
            <person name="Tu H."/>
            <person name="Van de Peer Y."/>
            <person name="Verrier P.J."/>
            <person name="Waters E."/>
            <person name="Wood A."/>
            <person name="Yang L."/>
            <person name="Cove D."/>
            <person name="Cuming A."/>
            <person name="Hasebe M."/>
            <person name="Lucas S."/>
            <person name="Mishler D.B."/>
            <person name="Reski R."/>
            <person name="Grigoriev I."/>
            <person name="Quatrano R.S."/>
            <person name="Boore J.L."/>
        </authorList>
    </citation>
    <scope>NUCLEOTIDE SEQUENCE [LARGE SCALE GENOMIC DNA]</scope>
    <source>
        <strain evidence="5 6">cv. Gransden 2004</strain>
    </source>
</reference>
<sequence length="255" mass="28944">MSIMDRAPSRPTARLQAGATPPRILKVRDEPMFSTRYTSPVAHSATVGGPCQPVLLRETTQMREILQSLIVLHSITARLDVAPQQQLQAPLTLQEMTQALEEMPIGKLPSPDGVVLEFYLAFWDLIDQEYTTMIHEYLDQLLLFLKLDISKAYDIVEWDFVFSTMTTLDFPNEFIDMVQLLLSNSSIRVKVNGVLSNSFPITREVRQGCPLAPYLFLIVAEVMIIIIAREVAFSKNKTIQRIQLPIWGRQQVLAQ</sequence>
<keyword evidence="2" id="KW-0472">Membrane</keyword>
<keyword evidence="2" id="KW-0812">Transmembrane</keyword>
<dbReference type="InParanoid" id="A0A2K1L489"/>
<evidence type="ECO:0000313" key="4">
    <source>
        <dbReference type="EMBL" id="PNR60844.1"/>
    </source>
</evidence>
<evidence type="ECO:0000256" key="2">
    <source>
        <dbReference type="SAM" id="Phobius"/>
    </source>
</evidence>